<evidence type="ECO:0000256" key="1">
    <source>
        <dbReference type="SAM" id="MobiDB-lite"/>
    </source>
</evidence>
<feature type="transmembrane region" description="Helical" evidence="2">
    <location>
        <begin position="383"/>
        <end position="404"/>
    </location>
</feature>
<keyword evidence="2" id="KW-1133">Transmembrane helix</keyword>
<keyword evidence="2" id="KW-0812">Transmembrane</keyword>
<evidence type="ECO:0000313" key="3">
    <source>
        <dbReference type="EMBL" id="EFG08372.1"/>
    </source>
</evidence>
<dbReference type="Proteomes" id="UP000002357">
    <property type="component" value="Chromosome"/>
</dbReference>
<reference evidence="3 4" key="1">
    <citation type="journal article" date="2010" name="Genome Biol. Evol.">
        <title>The sequence of a 1.8-mb bacterial linear plasmid reveals a rich evolutionary reservoir of secondary metabolic pathways.</title>
        <authorList>
            <person name="Medema M.H."/>
            <person name="Trefzer A."/>
            <person name="Kovalchuk A."/>
            <person name="van den Berg M."/>
            <person name="Mueller U."/>
            <person name="Heijne W."/>
            <person name="Wu L."/>
            <person name="Alam M.T."/>
            <person name="Ronning C.M."/>
            <person name="Nierman W.C."/>
            <person name="Bovenberg R.A.L."/>
            <person name="Breitling R."/>
            <person name="Takano E."/>
        </authorList>
    </citation>
    <scope>NUCLEOTIDE SEQUENCE [LARGE SCALE GENOMIC DNA]</scope>
    <source>
        <strain evidence="4">ATCC 27064 / DSM 738 / JCM 4710 / NBRC 13307 / NCIMB 12785 / NRRL 3585 / VKM Ac-602</strain>
    </source>
</reference>
<feature type="compositionally biased region" description="Pro residues" evidence="1">
    <location>
        <begin position="147"/>
        <end position="169"/>
    </location>
</feature>
<feature type="compositionally biased region" description="Pro residues" evidence="1">
    <location>
        <begin position="107"/>
        <end position="127"/>
    </location>
</feature>
<evidence type="ECO:0000313" key="4">
    <source>
        <dbReference type="Proteomes" id="UP000002357"/>
    </source>
</evidence>
<organism evidence="3 4">
    <name type="scientific">Streptomyces clavuligerus</name>
    <dbReference type="NCBI Taxonomy" id="1901"/>
    <lineage>
        <taxon>Bacteria</taxon>
        <taxon>Bacillati</taxon>
        <taxon>Actinomycetota</taxon>
        <taxon>Actinomycetes</taxon>
        <taxon>Kitasatosporales</taxon>
        <taxon>Streptomycetaceae</taxon>
        <taxon>Streptomyces</taxon>
    </lineage>
</organism>
<keyword evidence="2" id="KW-0472">Membrane</keyword>
<sequence>MSGRPVSVRGNAVGIESDQLVYDYLSRVGDLAQQRHLPSGTRRELVAGLRDEIDRQRARATGDSPAAVRRILGRIGTPDEVVTAAGTTPAAPSAGATPTAPPAGATPVPPPTPAVPRPTPQSPPEPGPGQRSAAQWMRSRIPGPRKAAPPAPVPPLPAAPPAPAAPPPHLAGLDQLGGTGQDDDTDWWNVTPQPFGVGEQVAGFTGGVEIPEILAPPRPDDPEDGDEDEGEDGNERGGGGGADGHGLAGLSVDKEAAADAGRGPGRARRLLTAALLRRRAAPGPVEDAPAEETAAAPVPRLGAVVLLLAAVLLVAGAALASWIALGLGWLLAWGLCGLSPAERRFAVLGLPGTAAAVALVWLWGREDGRWGDPLPPGSMADALSAAAPWTIKGAALASALFLLWRARRT</sequence>
<dbReference type="EMBL" id="CM000913">
    <property type="protein sequence ID" value="EFG08372.1"/>
    <property type="molecule type" value="Genomic_DNA"/>
</dbReference>
<feature type="compositionally biased region" description="Low complexity" evidence="1">
    <location>
        <begin position="84"/>
        <end position="106"/>
    </location>
</feature>
<gene>
    <name evidence="3" type="ORF">SCLAV_3301</name>
</gene>
<keyword evidence="4" id="KW-1185">Reference proteome</keyword>
<evidence type="ECO:0000256" key="2">
    <source>
        <dbReference type="SAM" id="Phobius"/>
    </source>
</evidence>
<dbReference type="AlphaFoldDB" id="E2PZV3"/>
<name>E2PZV3_STRCL</name>
<dbReference type="GeneID" id="93730172"/>
<protein>
    <submittedName>
        <fullName evidence="3">Integral membrane protein</fullName>
    </submittedName>
</protein>
<feature type="transmembrane region" description="Helical" evidence="2">
    <location>
        <begin position="301"/>
        <end position="333"/>
    </location>
</feature>
<feature type="compositionally biased region" description="Acidic residues" evidence="1">
    <location>
        <begin position="221"/>
        <end position="232"/>
    </location>
</feature>
<feature type="region of interest" description="Disordered" evidence="1">
    <location>
        <begin position="84"/>
        <end position="248"/>
    </location>
</feature>
<proteinExistence type="predicted"/>
<dbReference type="eggNOG" id="ENOG503425I">
    <property type="taxonomic scope" value="Bacteria"/>
</dbReference>
<dbReference type="STRING" id="1901.BB341_12105"/>
<feature type="transmembrane region" description="Helical" evidence="2">
    <location>
        <begin position="345"/>
        <end position="363"/>
    </location>
</feature>
<accession>E2PZV3</accession>
<dbReference type="RefSeq" id="WP_003961314.1">
    <property type="nucleotide sequence ID" value="NZ_CP027858.1"/>
</dbReference>
<feature type="compositionally biased region" description="Gly residues" evidence="1">
    <location>
        <begin position="236"/>
        <end position="247"/>
    </location>
</feature>